<protein>
    <submittedName>
        <fullName evidence="1">Uncharacterized protein</fullName>
    </submittedName>
</protein>
<evidence type="ECO:0000313" key="1">
    <source>
        <dbReference type="EMBL" id="BAK94171.1"/>
    </source>
</evidence>
<gene>
    <name evidence="1" type="ordered locus">TEH_08440</name>
</gene>
<dbReference type="Proteomes" id="UP000002663">
    <property type="component" value="Chromosome"/>
</dbReference>
<dbReference type="KEGG" id="thl:TEH_08440"/>
<proteinExistence type="predicted"/>
<dbReference type="AlphaFoldDB" id="A0AAN1VRC6"/>
<reference evidence="1 2" key="1">
    <citation type="submission" date="2011-01" db="EMBL/GenBank/DDBJ databases">
        <title>Whole genome sequence of Tetragenococcus halophilus NBRC 12172.</title>
        <authorList>
            <person name="Nakazawa H."/>
            <person name="Omata S."/>
            <person name="Koga C."/>
            <person name="Watanabe Y."/>
            <person name="Katano Y."/>
            <person name="Ito N."/>
            <person name="Tsukatani N."/>
            <person name="Ankai A."/>
            <person name="Oguchi A."/>
            <person name="Fukui S."/>
            <person name="Yashiro I."/>
            <person name="Kamata S."/>
            <person name="Hashimoto Y."/>
            <person name="Yamazaki J."/>
            <person name="Taguchi H."/>
            <person name="Tanaka A."/>
            <person name="Koyama T."/>
            <person name="Ichige A."/>
            <person name="Hanya Y."/>
            <person name="Tanikawa S."/>
            <person name="Yamazaki S."/>
            <person name="Fujita N."/>
        </authorList>
    </citation>
    <scope>NUCLEOTIDE SEQUENCE [LARGE SCALE GENOMIC DNA]</scope>
    <source>
        <strain evidence="2">DSM 20338 / JCM 20259 / NCIMB 9735 / NBRC 12172</strain>
    </source>
</reference>
<sequence>MIKEVYNFANGGLNVETPSKPVTEKQGIKVGDACRAKSEMFSGWLRCEVVKLYQNAAMVKIIACRNPQDDVVQHELDDVAIVRIRDLTVLKEVS</sequence>
<accession>A0AAN1VRC6</accession>
<evidence type="ECO:0000313" key="2">
    <source>
        <dbReference type="Proteomes" id="UP000002663"/>
    </source>
</evidence>
<dbReference type="EMBL" id="AP012046">
    <property type="protein sequence ID" value="BAK94171.1"/>
    <property type="molecule type" value="Genomic_DNA"/>
</dbReference>
<name>A0AAN1VRC6_TETHN</name>
<organism evidence="1 2">
    <name type="scientific">Tetragenococcus halophilus (strain DSM 20338 / JCM 20259 / NCIMB 9735 / NBRC 12172)</name>
    <name type="common">Pediococcus halophilus</name>
    <dbReference type="NCBI Taxonomy" id="945021"/>
    <lineage>
        <taxon>Bacteria</taxon>
        <taxon>Bacillati</taxon>
        <taxon>Bacillota</taxon>
        <taxon>Bacilli</taxon>
        <taxon>Lactobacillales</taxon>
        <taxon>Enterococcaceae</taxon>
        <taxon>Tetragenococcus</taxon>
    </lineage>
</organism>
<dbReference type="RefSeq" id="WP_014124235.1">
    <property type="nucleotide sequence ID" value="NC_016052.1"/>
</dbReference>